<feature type="region of interest" description="Disordered" evidence="8">
    <location>
        <begin position="1"/>
        <end position="32"/>
    </location>
</feature>
<dbReference type="Proteomes" id="UP000520767">
    <property type="component" value="Unassembled WGS sequence"/>
</dbReference>
<keyword evidence="3" id="KW-0813">Transport</keyword>
<dbReference type="PROSITE" id="PS00211">
    <property type="entry name" value="ABC_TRANSPORTER_1"/>
    <property type="match status" value="1"/>
</dbReference>
<keyword evidence="4" id="KW-1003">Cell membrane</keyword>
<dbReference type="Gene3D" id="3.40.50.300">
    <property type="entry name" value="P-loop containing nucleotide triphosphate hydrolases"/>
    <property type="match status" value="1"/>
</dbReference>
<keyword evidence="5" id="KW-0547">Nucleotide-binding</keyword>
<dbReference type="SMART" id="SM00382">
    <property type="entry name" value="AAA"/>
    <property type="match status" value="1"/>
</dbReference>
<feature type="domain" description="ABC transporter" evidence="9">
    <location>
        <begin position="31"/>
        <end position="279"/>
    </location>
</feature>
<evidence type="ECO:0000256" key="5">
    <source>
        <dbReference type="ARBA" id="ARBA00022741"/>
    </source>
</evidence>
<dbReference type="GO" id="GO:0015833">
    <property type="term" value="P:peptide transport"/>
    <property type="evidence" value="ECO:0007669"/>
    <property type="project" value="InterPro"/>
</dbReference>
<keyword evidence="6 10" id="KW-0067">ATP-binding</keyword>
<dbReference type="PANTHER" id="PTHR43297">
    <property type="entry name" value="OLIGOPEPTIDE TRANSPORT ATP-BINDING PROTEIN APPD"/>
    <property type="match status" value="1"/>
</dbReference>
<dbReference type="InterPro" id="IPR050388">
    <property type="entry name" value="ABC_Ni/Peptide_Import"/>
</dbReference>
<dbReference type="CDD" id="cd03257">
    <property type="entry name" value="ABC_NikE_OppD_transporters"/>
    <property type="match status" value="1"/>
</dbReference>
<evidence type="ECO:0000256" key="1">
    <source>
        <dbReference type="ARBA" id="ARBA00004202"/>
    </source>
</evidence>
<dbReference type="InterPro" id="IPR003439">
    <property type="entry name" value="ABC_transporter-like_ATP-bd"/>
</dbReference>
<dbReference type="RefSeq" id="WP_184810140.1">
    <property type="nucleotide sequence ID" value="NZ_JACHJQ010000002.1"/>
</dbReference>
<evidence type="ECO:0000313" key="11">
    <source>
        <dbReference type="Proteomes" id="UP000520767"/>
    </source>
</evidence>
<dbReference type="EMBL" id="JACHJQ010000002">
    <property type="protein sequence ID" value="MBB4906002.1"/>
    <property type="molecule type" value="Genomic_DNA"/>
</dbReference>
<dbReference type="InterPro" id="IPR017871">
    <property type="entry name" value="ABC_transporter-like_CS"/>
</dbReference>
<evidence type="ECO:0000256" key="7">
    <source>
        <dbReference type="ARBA" id="ARBA00023136"/>
    </source>
</evidence>
<name>A0A7W7Q2U6_9PSEU</name>
<dbReference type="InterPro" id="IPR027417">
    <property type="entry name" value="P-loop_NTPase"/>
</dbReference>
<sequence length="358" mass="38411">MSDRHPVPTRTTATMSDRAPERAQRSSAGPLRVRGLTIALPGQRGTADVVDDVSFDVLEGRTTGLIGESGSGKSLTAMALVGLIPDTGVASGQVLLGDENLLTAGRARMRQVRGAEISVVFQDPSTALNPTMTIGDQVGEILRGRGLSRRQARERAADLLDHVGIPDAAGRVGAYPHEFSGGMRQRAMIALALAGRPRFVLADEPTTALDVTVQARILDLLARLRDEDNLSMLLVSHDLRVMSHVADDLVVMYAGRVCERGGAKAVLNRPLHPYTDALVRSVPSVRVRSAIADPLPGSPANPFDRPTGCPFNPRCPRAEDRCRTEVPPLREVEPGRFSACHFAELAERTSDTAAEDLL</sequence>
<comment type="similarity">
    <text evidence="2">Belongs to the ABC transporter superfamily.</text>
</comment>
<protein>
    <submittedName>
        <fullName evidence="10">Peptide/nickel transport system ATP-binding protein/oligopeptide transport system ATP-binding protein</fullName>
    </submittedName>
</protein>
<reference evidence="10 11" key="1">
    <citation type="submission" date="2020-08" db="EMBL/GenBank/DDBJ databases">
        <title>Genomic Encyclopedia of Type Strains, Phase III (KMG-III): the genomes of soil and plant-associated and newly described type strains.</title>
        <authorList>
            <person name="Whitman W."/>
        </authorList>
    </citation>
    <scope>NUCLEOTIDE SEQUENCE [LARGE SCALE GENOMIC DNA]</scope>
    <source>
        <strain evidence="10 11">CECT 8960</strain>
    </source>
</reference>
<evidence type="ECO:0000256" key="8">
    <source>
        <dbReference type="SAM" id="MobiDB-lite"/>
    </source>
</evidence>
<accession>A0A7W7Q2U6</accession>
<dbReference type="NCBIfam" id="TIGR01727">
    <property type="entry name" value="oligo_HPY"/>
    <property type="match status" value="1"/>
</dbReference>
<evidence type="ECO:0000256" key="3">
    <source>
        <dbReference type="ARBA" id="ARBA00022448"/>
    </source>
</evidence>
<gene>
    <name evidence="10" type="ORF">FHR82_002219</name>
</gene>
<dbReference type="Pfam" id="PF00005">
    <property type="entry name" value="ABC_tran"/>
    <property type="match status" value="1"/>
</dbReference>
<dbReference type="FunFam" id="3.40.50.300:FF:000016">
    <property type="entry name" value="Oligopeptide ABC transporter ATP-binding component"/>
    <property type="match status" value="1"/>
</dbReference>
<evidence type="ECO:0000256" key="6">
    <source>
        <dbReference type="ARBA" id="ARBA00022840"/>
    </source>
</evidence>
<comment type="caution">
    <text evidence="10">The sequence shown here is derived from an EMBL/GenBank/DDBJ whole genome shotgun (WGS) entry which is preliminary data.</text>
</comment>
<evidence type="ECO:0000259" key="9">
    <source>
        <dbReference type="PROSITE" id="PS50893"/>
    </source>
</evidence>
<dbReference type="Pfam" id="PF08352">
    <property type="entry name" value="oligo_HPY"/>
    <property type="match status" value="1"/>
</dbReference>
<dbReference type="GO" id="GO:0005886">
    <property type="term" value="C:plasma membrane"/>
    <property type="evidence" value="ECO:0007669"/>
    <property type="project" value="UniProtKB-SubCell"/>
</dbReference>
<proteinExistence type="inferred from homology"/>
<keyword evidence="7" id="KW-0472">Membrane</keyword>
<keyword evidence="11" id="KW-1185">Reference proteome</keyword>
<dbReference type="SUPFAM" id="SSF52540">
    <property type="entry name" value="P-loop containing nucleoside triphosphate hydrolases"/>
    <property type="match status" value="1"/>
</dbReference>
<evidence type="ECO:0000256" key="4">
    <source>
        <dbReference type="ARBA" id="ARBA00022475"/>
    </source>
</evidence>
<dbReference type="AlphaFoldDB" id="A0A7W7Q2U6"/>
<dbReference type="GO" id="GO:0016887">
    <property type="term" value="F:ATP hydrolysis activity"/>
    <property type="evidence" value="ECO:0007669"/>
    <property type="project" value="InterPro"/>
</dbReference>
<dbReference type="GO" id="GO:0005524">
    <property type="term" value="F:ATP binding"/>
    <property type="evidence" value="ECO:0007669"/>
    <property type="project" value="UniProtKB-KW"/>
</dbReference>
<evidence type="ECO:0000256" key="2">
    <source>
        <dbReference type="ARBA" id="ARBA00005417"/>
    </source>
</evidence>
<evidence type="ECO:0000313" key="10">
    <source>
        <dbReference type="EMBL" id="MBB4906002.1"/>
    </source>
</evidence>
<dbReference type="InterPro" id="IPR003593">
    <property type="entry name" value="AAA+_ATPase"/>
</dbReference>
<organism evidence="10 11">
    <name type="scientific">Actinophytocola algeriensis</name>
    <dbReference type="NCBI Taxonomy" id="1768010"/>
    <lineage>
        <taxon>Bacteria</taxon>
        <taxon>Bacillati</taxon>
        <taxon>Actinomycetota</taxon>
        <taxon>Actinomycetes</taxon>
        <taxon>Pseudonocardiales</taxon>
        <taxon>Pseudonocardiaceae</taxon>
    </lineage>
</organism>
<dbReference type="PROSITE" id="PS50893">
    <property type="entry name" value="ABC_TRANSPORTER_2"/>
    <property type="match status" value="1"/>
</dbReference>
<dbReference type="PANTHER" id="PTHR43297:SF2">
    <property type="entry name" value="DIPEPTIDE TRANSPORT ATP-BINDING PROTEIN DPPD"/>
    <property type="match status" value="1"/>
</dbReference>
<dbReference type="InterPro" id="IPR013563">
    <property type="entry name" value="Oligopep_ABC_C"/>
</dbReference>
<comment type="subcellular location">
    <subcellularLocation>
        <location evidence="1">Cell membrane</location>
        <topology evidence="1">Peripheral membrane protein</topology>
    </subcellularLocation>
</comment>